<evidence type="ECO:0000256" key="2">
    <source>
        <dbReference type="ARBA" id="ARBA00023125"/>
    </source>
</evidence>
<evidence type="ECO:0000313" key="5">
    <source>
        <dbReference type="EMBL" id="MCE5171082.1"/>
    </source>
</evidence>
<accession>A0ABS8YLC2</accession>
<dbReference type="RefSeq" id="WP_019424233.1">
    <property type="nucleotide sequence ID" value="NZ_JAJNBZ010000014.1"/>
</dbReference>
<evidence type="ECO:0000256" key="3">
    <source>
        <dbReference type="ARBA" id="ARBA00023163"/>
    </source>
</evidence>
<keyword evidence="1" id="KW-0805">Transcription regulation</keyword>
<gene>
    <name evidence="5" type="ORF">LQV63_17415</name>
</gene>
<comment type="caution">
    <text evidence="5">The sequence shown here is derived from an EMBL/GenBank/DDBJ whole genome shotgun (WGS) entry which is preliminary data.</text>
</comment>
<dbReference type="EMBL" id="JAJNBZ010000014">
    <property type="protein sequence ID" value="MCE5171082.1"/>
    <property type="molecule type" value="Genomic_DNA"/>
</dbReference>
<dbReference type="Pfam" id="PF00356">
    <property type="entry name" value="LacI"/>
    <property type="match status" value="1"/>
</dbReference>
<organism evidence="5 6">
    <name type="scientific">Paenibacillus profundus</name>
    <dbReference type="NCBI Taxonomy" id="1173085"/>
    <lineage>
        <taxon>Bacteria</taxon>
        <taxon>Bacillati</taxon>
        <taxon>Bacillota</taxon>
        <taxon>Bacilli</taxon>
        <taxon>Bacillales</taxon>
        <taxon>Paenibacillaceae</taxon>
        <taxon>Paenibacillus</taxon>
    </lineage>
</organism>
<keyword evidence="2 5" id="KW-0238">DNA-binding</keyword>
<dbReference type="PROSITE" id="PS50932">
    <property type="entry name" value="HTH_LACI_2"/>
    <property type="match status" value="1"/>
</dbReference>
<dbReference type="InterPro" id="IPR000843">
    <property type="entry name" value="HTH_LacI"/>
</dbReference>
<evidence type="ECO:0000259" key="4">
    <source>
        <dbReference type="PROSITE" id="PS50932"/>
    </source>
</evidence>
<dbReference type="Gene3D" id="1.10.260.40">
    <property type="entry name" value="lambda repressor-like DNA-binding domains"/>
    <property type="match status" value="1"/>
</dbReference>
<dbReference type="SMART" id="SM00354">
    <property type="entry name" value="HTH_LACI"/>
    <property type="match status" value="1"/>
</dbReference>
<reference evidence="5 6" key="1">
    <citation type="submission" date="2021-11" db="EMBL/GenBank/DDBJ databases">
        <title>Draft genome sequence of Paenibacillus profundus YoMME, a new Gram-positive bacteria with exoelectrogenic properties.</title>
        <authorList>
            <person name="Hubenova Y."/>
            <person name="Hubenova E."/>
            <person name="Manasiev Y."/>
            <person name="Peykov S."/>
            <person name="Mitov M."/>
        </authorList>
    </citation>
    <scope>NUCLEOTIDE SEQUENCE [LARGE SCALE GENOMIC DNA]</scope>
    <source>
        <strain evidence="5 6">YoMME</strain>
    </source>
</reference>
<dbReference type="PANTHER" id="PTHR30146:SF105">
    <property type="entry name" value="CATABOLITE CONTROL PROTEIN B"/>
    <property type="match status" value="1"/>
</dbReference>
<dbReference type="GO" id="GO:0003677">
    <property type="term" value="F:DNA binding"/>
    <property type="evidence" value="ECO:0007669"/>
    <property type="project" value="UniProtKB-KW"/>
</dbReference>
<dbReference type="SUPFAM" id="SSF53822">
    <property type="entry name" value="Periplasmic binding protein-like I"/>
    <property type="match status" value="1"/>
</dbReference>
<name>A0ABS8YLC2_9BACL</name>
<dbReference type="Gene3D" id="3.40.50.2300">
    <property type="match status" value="2"/>
</dbReference>
<keyword evidence="3" id="KW-0804">Transcription</keyword>
<dbReference type="PANTHER" id="PTHR30146">
    <property type="entry name" value="LACI-RELATED TRANSCRIPTIONAL REPRESSOR"/>
    <property type="match status" value="1"/>
</dbReference>
<evidence type="ECO:0000313" key="6">
    <source>
        <dbReference type="Proteomes" id="UP001199916"/>
    </source>
</evidence>
<dbReference type="Proteomes" id="UP001199916">
    <property type="component" value="Unassembled WGS sequence"/>
</dbReference>
<feature type="domain" description="HTH lacI-type" evidence="4">
    <location>
        <begin position="2"/>
        <end position="56"/>
    </location>
</feature>
<sequence length="329" mass="37453">MANIKQIAELSGVSVTTVSRVLNNHPYVSREKREAVLEVVRKLNYSQNVNAVHLVKGRTQMIGILLPYMNQPFFTSFMKGLADEALKHQYNLIFFQSDYREQEELRALDMLKMKQIDGLIIVSKAVPWHVVEEYAAYGPIVAFEDTGEQTISSVSFDHYNSYMHAMDYFIQRGHRHIGLTLAREHSFNSGIRKRAFSDALERIGERPRKEWMFYQCYDIAKGAEVIRSLAKLEELPTAMLVSGDEIAAGMMLEGRKLGIKVPDQMSIISCENLPLADVLELTALGHCNEEAGSLMFQVCYRKIINPAEETVKHKLPFQFVERASVQSLT</sequence>
<dbReference type="CDD" id="cd06286">
    <property type="entry name" value="PBP1_CcpB-like"/>
    <property type="match status" value="1"/>
</dbReference>
<proteinExistence type="predicted"/>
<keyword evidence="6" id="KW-1185">Reference proteome</keyword>
<evidence type="ECO:0000256" key="1">
    <source>
        <dbReference type="ARBA" id="ARBA00023015"/>
    </source>
</evidence>
<dbReference type="Pfam" id="PF00532">
    <property type="entry name" value="Peripla_BP_1"/>
    <property type="match status" value="1"/>
</dbReference>
<dbReference type="InterPro" id="IPR028082">
    <property type="entry name" value="Peripla_BP_I"/>
</dbReference>
<protein>
    <submittedName>
        <fullName evidence="5">LacI family DNA-binding transcriptional regulator</fullName>
    </submittedName>
</protein>
<dbReference type="InterPro" id="IPR001761">
    <property type="entry name" value="Peripla_BP/Lac1_sug-bd_dom"/>
</dbReference>
<dbReference type="InterPro" id="IPR010982">
    <property type="entry name" value="Lambda_DNA-bd_dom_sf"/>
</dbReference>
<dbReference type="SUPFAM" id="SSF47413">
    <property type="entry name" value="lambda repressor-like DNA-binding domains"/>
    <property type="match status" value="1"/>
</dbReference>
<dbReference type="CDD" id="cd01392">
    <property type="entry name" value="HTH_LacI"/>
    <property type="match status" value="1"/>
</dbReference>